<dbReference type="EMBL" id="BMPF01000003">
    <property type="protein sequence ID" value="GGL37327.1"/>
    <property type="molecule type" value="Genomic_DNA"/>
</dbReference>
<comment type="caution">
    <text evidence="2">The sequence shown here is derived from an EMBL/GenBank/DDBJ whole genome shotgun (WGS) entry which is preliminary data.</text>
</comment>
<accession>A0A830EYI6</accession>
<dbReference type="InterPro" id="IPR055932">
    <property type="entry name" value="DUF7510"/>
</dbReference>
<dbReference type="OrthoDB" id="336477at2157"/>
<feature type="region of interest" description="Disordered" evidence="1">
    <location>
        <begin position="41"/>
        <end position="150"/>
    </location>
</feature>
<dbReference type="Pfam" id="PF24350">
    <property type="entry name" value="DUF7510"/>
    <property type="match status" value="1"/>
</dbReference>
<evidence type="ECO:0000313" key="2">
    <source>
        <dbReference type="EMBL" id="GGL37327.1"/>
    </source>
</evidence>
<feature type="compositionally biased region" description="Basic and acidic residues" evidence="1">
    <location>
        <begin position="134"/>
        <end position="150"/>
    </location>
</feature>
<evidence type="ECO:0000313" key="3">
    <source>
        <dbReference type="Proteomes" id="UP000628840"/>
    </source>
</evidence>
<gene>
    <name evidence="2" type="ORF">GCM10009037_21080</name>
</gene>
<evidence type="ECO:0000256" key="1">
    <source>
        <dbReference type="SAM" id="MobiDB-lite"/>
    </source>
</evidence>
<name>A0A830EYI6_9EURY</name>
<dbReference type="RefSeq" id="WP_188883713.1">
    <property type="nucleotide sequence ID" value="NZ_BMPF01000003.1"/>
</dbReference>
<sequence>MSDSDAPRVSVDATVDADGTVITIAGTRDAAVVVYSASGEEIYLPPEDFEDPIENLRSPIDSPYESTLPDSPYDPVAEEGTESPDDPDDDEADPYDPADGDADPYAAMGGRNTGHGPGERVVGVESTPSGFRVVHPEPAHDVRVVGEPRE</sequence>
<dbReference type="AlphaFoldDB" id="A0A830EYI6"/>
<reference evidence="2 3" key="1">
    <citation type="journal article" date="2019" name="Int. J. Syst. Evol. Microbiol.">
        <title>The Global Catalogue of Microorganisms (GCM) 10K type strain sequencing project: providing services to taxonomists for standard genome sequencing and annotation.</title>
        <authorList>
            <consortium name="The Broad Institute Genomics Platform"/>
            <consortium name="The Broad Institute Genome Sequencing Center for Infectious Disease"/>
            <person name="Wu L."/>
            <person name="Ma J."/>
        </authorList>
    </citation>
    <scope>NUCLEOTIDE SEQUENCE [LARGE SCALE GENOMIC DNA]</scope>
    <source>
        <strain evidence="2 3">JCM 19585</strain>
    </source>
</reference>
<keyword evidence="3" id="KW-1185">Reference proteome</keyword>
<organism evidence="2 3">
    <name type="scientific">Halarchaeum grantii</name>
    <dbReference type="NCBI Taxonomy" id="1193105"/>
    <lineage>
        <taxon>Archaea</taxon>
        <taxon>Methanobacteriati</taxon>
        <taxon>Methanobacteriota</taxon>
        <taxon>Stenosarchaea group</taxon>
        <taxon>Halobacteria</taxon>
        <taxon>Halobacteriales</taxon>
        <taxon>Halobacteriaceae</taxon>
    </lineage>
</organism>
<protein>
    <submittedName>
        <fullName evidence="2">Uncharacterized protein</fullName>
    </submittedName>
</protein>
<proteinExistence type="predicted"/>
<dbReference type="Proteomes" id="UP000628840">
    <property type="component" value="Unassembled WGS sequence"/>
</dbReference>
<feature type="compositionally biased region" description="Acidic residues" evidence="1">
    <location>
        <begin position="76"/>
        <end position="102"/>
    </location>
</feature>